<feature type="region of interest" description="Disordered" evidence="1">
    <location>
        <begin position="439"/>
        <end position="461"/>
    </location>
</feature>
<reference evidence="3" key="1">
    <citation type="submission" date="2021-05" db="EMBL/GenBank/DDBJ databases">
        <title>Direct Submission.</title>
        <authorList>
            <person name="Li K."/>
            <person name="Gao J."/>
        </authorList>
    </citation>
    <scope>NUCLEOTIDE SEQUENCE [LARGE SCALE GENOMIC DNA]</scope>
    <source>
        <strain evidence="3">HDS12</strain>
    </source>
</reference>
<organism evidence="2 3">
    <name type="scientific">Nocardiopsis akebiae</name>
    <dbReference type="NCBI Taxonomy" id="2831968"/>
    <lineage>
        <taxon>Bacteria</taxon>
        <taxon>Bacillati</taxon>
        <taxon>Actinomycetota</taxon>
        <taxon>Actinomycetes</taxon>
        <taxon>Streptosporangiales</taxon>
        <taxon>Nocardiopsidaceae</taxon>
        <taxon>Nocardiopsis</taxon>
    </lineage>
</organism>
<dbReference type="RefSeq" id="WP_212640019.1">
    <property type="nucleotide sequence ID" value="NZ_CP074132.1"/>
</dbReference>
<dbReference type="Pfam" id="PF01663">
    <property type="entry name" value="Phosphodiest"/>
    <property type="match status" value="1"/>
</dbReference>
<evidence type="ECO:0000313" key="2">
    <source>
        <dbReference type="EMBL" id="QUX26931.1"/>
    </source>
</evidence>
<evidence type="ECO:0000313" key="3">
    <source>
        <dbReference type="Proteomes" id="UP000678016"/>
    </source>
</evidence>
<dbReference type="SUPFAM" id="SSF53649">
    <property type="entry name" value="Alkaline phosphatase-like"/>
    <property type="match status" value="1"/>
</dbReference>
<sequence length="461" mass="48928">MNRALAVGLDGMTLDLLHRLAAGGVMPTAAALLESGPCAELVAPLPEISSTSWASFLTGVNPARHGVFGFVDLLPGGYDTFYADARTLAAPTMWEVAARAGLRTACLNVPGTYPAPILHGALVSGFVAPRLSRAVFPPRLADTLSALDYELDMEIGDVAADPHAFLARAVRALRARVRGFEAVLGRDGAEPDWDLGVAVITETDRVQHFLWGPLDDPGHPLHDAVVDFYREVDAALARLVALVDDEDALFLVSDHGFGPATCQFALNGWLREGGWLAPAQITPRLTDLDARSQAFALDPARVYLHRKSRFPSGSLSDEDADAVRDEIADELRALRRDGTRIGPDVDGPPVFDAVETAAQVYSGPLLERGADLLATPALGVQPRGTWAPAATVGTDVFTGTHTRGNAIFHARGADRDRFPARVDMTDVAPTLLGALGVDAPDMDGRAADTGRRAQRTTGGTA</sequence>
<evidence type="ECO:0000256" key="1">
    <source>
        <dbReference type="SAM" id="MobiDB-lite"/>
    </source>
</evidence>
<feature type="compositionally biased region" description="Basic and acidic residues" evidence="1">
    <location>
        <begin position="442"/>
        <end position="451"/>
    </location>
</feature>
<dbReference type="Proteomes" id="UP000678016">
    <property type="component" value="Chromosome"/>
</dbReference>
<protein>
    <submittedName>
        <fullName evidence="2">Alkaline phosphatase family protein</fullName>
    </submittedName>
</protein>
<dbReference type="Gene3D" id="3.40.720.10">
    <property type="entry name" value="Alkaline Phosphatase, subunit A"/>
    <property type="match status" value="1"/>
</dbReference>
<keyword evidence="3" id="KW-1185">Reference proteome</keyword>
<dbReference type="InterPro" id="IPR017850">
    <property type="entry name" value="Alkaline_phosphatase_core_sf"/>
</dbReference>
<dbReference type="EMBL" id="CP074132">
    <property type="protein sequence ID" value="QUX26931.1"/>
    <property type="molecule type" value="Genomic_DNA"/>
</dbReference>
<accession>A0ABX8C1E3</accession>
<name>A0ABX8C1E3_9ACTN</name>
<proteinExistence type="predicted"/>
<dbReference type="InterPro" id="IPR002591">
    <property type="entry name" value="Phosphodiest/P_Trfase"/>
</dbReference>
<gene>
    <name evidence="2" type="ORF">KGD83_16345</name>
</gene>